<dbReference type="InterPro" id="IPR055302">
    <property type="entry name" value="F-box_dom-containing"/>
</dbReference>
<proteinExistence type="predicted"/>
<reference evidence="2 3" key="1">
    <citation type="submission" date="2018-04" db="EMBL/GenBank/DDBJ databases">
        <title>WGS assembly of Panicum hallii var. hallii HAL2.</title>
        <authorList>
            <person name="Lovell J."/>
            <person name="Jenkins J."/>
            <person name="Lowry D."/>
            <person name="Mamidi S."/>
            <person name="Sreedasyam A."/>
            <person name="Weng X."/>
            <person name="Barry K."/>
            <person name="Bonette J."/>
            <person name="Campitelli B."/>
            <person name="Daum C."/>
            <person name="Gordon S."/>
            <person name="Gould B."/>
            <person name="Lipzen A."/>
            <person name="MacQueen A."/>
            <person name="Palacio-Mejia J."/>
            <person name="Plott C."/>
            <person name="Shakirov E."/>
            <person name="Shu S."/>
            <person name="Yoshinaga Y."/>
            <person name="Zane M."/>
            <person name="Rokhsar D."/>
            <person name="Grimwood J."/>
            <person name="Schmutz J."/>
            <person name="Juenger T."/>
        </authorList>
    </citation>
    <scope>NUCLEOTIDE SEQUENCE [LARGE SCALE GENOMIC DNA]</scope>
    <source>
        <strain evidence="3">cv. HAL2</strain>
    </source>
</reference>
<sequence length="464" mass="51377">MDPESYVRSCLPAHAVVTGAILSAAAGEAYDGVDRISALTDDILRIIVSRLPIKDAVSTTVLSKRWVRLWSSVPLVFYDEQLSTSPESTRVAAVDCILSRHPGPFLAVHISSIEFSQRHLKEWPPLLVDKCVEDLVFVGLRRSFSLTLPASILSCTNLRSPSGVGTFPHLEELVILNCAINQDILNYILDSSPMLKVFSLVLIHELPLTVRLRGQNLQCVNLCCFMGSEISVSAVPCLERILAWMALPPLNSGGILKVAIDAAPKVLGYMDAGAHLLQIGEIIVKKGTDVRPSTKVWSVRILALKVNFGVLAQLKVMTCWLRCFPNVEILHIESATLNLPSDQHTEFYEELDLIGCVQSQIKKVVLHDFRCSQSELSFLKYILKTANRLDSVTLVQAENSGGAMDTQLNDLAVLHWGCQACSISLLAPRQFYGWNFRRASDLSIEDPFDLVHGKEVSHFSKDFK</sequence>
<evidence type="ECO:0000313" key="2">
    <source>
        <dbReference type="EMBL" id="PUZ36621.1"/>
    </source>
</evidence>
<dbReference type="EMBL" id="CM009757">
    <property type="protein sequence ID" value="PUZ36621.1"/>
    <property type="molecule type" value="Genomic_DNA"/>
</dbReference>
<dbReference type="PANTHER" id="PTHR32141:SF179">
    <property type="entry name" value="F-BOX DOMAIN-CONTAINING PROTEIN"/>
    <property type="match status" value="1"/>
</dbReference>
<dbReference type="Gramene" id="PUZ36621">
    <property type="protein sequence ID" value="PUZ36621"/>
    <property type="gene ID" value="GQ55_9G052800"/>
</dbReference>
<dbReference type="SMART" id="SM00579">
    <property type="entry name" value="FBD"/>
    <property type="match status" value="1"/>
</dbReference>
<keyword evidence="3" id="KW-1185">Reference proteome</keyword>
<dbReference type="PANTHER" id="PTHR32141">
    <property type="match status" value="1"/>
</dbReference>
<evidence type="ECO:0000313" key="3">
    <source>
        <dbReference type="Proteomes" id="UP000244336"/>
    </source>
</evidence>
<gene>
    <name evidence="2" type="ORF">GQ55_9G052800</name>
</gene>
<feature type="domain" description="FBD" evidence="1">
    <location>
        <begin position="355"/>
        <end position="426"/>
    </location>
</feature>
<evidence type="ECO:0000259" key="1">
    <source>
        <dbReference type="SMART" id="SM00579"/>
    </source>
</evidence>
<dbReference type="Pfam" id="PF24758">
    <property type="entry name" value="LRR_At5g56370"/>
    <property type="match status" value="1"/>
</dbReference>
<dbReference type="InterPro" id="IPR006566">
    <property type="entry name" value="FBD"/>
</dbReference>
<organism evidence="2 3">
    <name type="scientific">Panicum hallii var. hallii</name>
    <dbReference type="NCBI Taxonomy" id="1504633"/>
    <lineage>
        <taxon>Eukaryota</taxon>
        <taxon>Viridiplantae</taxon>
        <taxon>Streptophyta</taxon>
        <taxon>Embryophyta</taxon>
        <taxon>Tracheophyta</taxon>
        <taxon>Spermatophyta</taxon>
        <taxon>Magnoliopsida</taxon>
        <taxon>Liliopsida</taxon>
        <taxon>Poales</taxon>
        <taxon>Poaceae</taxon>
        <taxon>PACMAD clade</taxon>
        <taxon>Panicoideae</taxon>
        <taxon>Panicodae</taxon>
        <taxon>Paniceae</taxon>
        <taxon>Panicinae</taxon>
        <taxon>Panicum</taxon>
        <taxon>Panicum sect. Panicum</taxon>
    </lineage>
</organism>
<dbReference type="InterPro" id="IPR036047">
    <property type="entry name" value="F-box-like_dom_sf"/>
</dbReference>
<dbReference type="InterPro" id="IPR055411">
    <property type="entry name" value="LRR_FXL15/At3g58940/PEG3-like"/>
</dbReference>
<dbReference type="OrthoDB" id="629734at2759"/>
<dbReference type="Pfam" id="PF08387">
    <property type="entry name" value="FBD"/>
    <property type="match status" value="1"/>
</dbReference>
<dbReference type="Pfam" id="PF00646">
    <property type="entry name" value="F-box"/>
    <property type="match status" value="1"/>
</dbReference>
<dbReference type="SUPFAM" id="SSF81383">
    <property type="entry name" value="F-box domain"/>
    <property type="match status" value="1"/>
</dbReference>
<dbReference type="AlphaFoldDB" id="A0A2T7BZU8"/>
<name>A0A2T7BZU8_9POAL</name>
<accession>A0A2T7BZU8</accession>
<dbReference type="Proteomes" id="UP000244336">
    <property type="component" value="Chromosome 9"/>
</dbReference>
<protein>
    <recommendedName>
        <fullName evidence="1">FBD domain-containing protein</fullName>
    </recommendedName>
</protein>
<dbReference type="InterPro" id="IPR001810">
    <property type="entry name" value="F-box_dom"/>
</dbReference>